<dbReference type="Pfam" id="PF08780">
    <property type="entry name" value="NTase_sub_bind"/>
    <property type="match status" value="1"/>
</dbReference>
<protein>
    <submittedName>
        <fullName evidence="2">Nucleotidyltransferase</fullName>
    </submittedName>
</protein>
<keyword evidence="3" id="KW-1185">Reference proteome</keyword>
<dbReference type="Gene3D" id="1.20.120.330">
    <property type="entry name" value="Nucleotidyltransferases domain 2"/>
    <property type="match status" value="1"/>
</dbReference>
<feature type="coiled-coil region" evidence="1">
    <location>
        <begin position="3"/>
        <end position="30"/>
    </location>
</feature>
<dbReference type="OrthoDB" id="9810452at2"/>
<keyword evidence="2" id="KW-0808">Transferase</keyword>
<keyword evidence="1" id="KW-0175">Coiled coil</keyword>
<organism evidence="2 3">
    <name type="scientific">Mesobacillus subterraneus</name>
    <dbReference type="NCBI Taxonomy" id="285983"/>
    <lineage>
        <taxon>Bacteria</taxon>
        <taxon>Bacillati</taxon>
        <taxon>Bacillota</taxon>
        <taxon>Bacilli</taxon>
        <taxon>Bacillales</taxon>
        <taxon>Bacillaceae</taxon>
        <taxon>Mesobacillus</taxon>
    </lineage>
</organism>
<dbReference type="RefSeq" id="WP_044391610.1">
    <property type="nucleotide sequence ID" value="NZ_JXIQ01000025.1"/>
</dbReference>
<evidence type="ECO:0000313" key="3">
    <source>
        <dbReference type="Proteomes" id="UP000032512"/>
    </source>
</evidence>
<dbReference type="EMBL" id="JXIQ01000025">
    <property type="protein sequence ID" value="KIY23137.1"/>
    <property type="molecule type" value="Genomic_DNA"/>
</dbReference>
<proteinExistence type="predicted"/>
<gene>
    <name evidence="2" type="ORF">UB32_04615</name>
</gene>
<dbReference type="InterPro" id="IPR010235">
    <property type="entry name" value="HepT"/>
</dbReference>
<sequence>MSKRKLLQSVNNLEQAITRLEEALGEDLSNSLLVDGTIQRFEFTIELYWKTLKRILASEGIETMTPKETLKEAYQIGWLNDETAWLQMLKDRNETSHTYDEEAALRILQNIKKYFPEMKTTLKILIKKAGN</sequence>
<comment type="caution">
    <text evidence="2">The sequence shown here is derived from an EMBL/GenBank/DDBJ whole genome shotgun (WGS) entry which is preliminary data.</text>
</comment>
<accession>A0A0D6ZC65</accession>
<dbReference type="AlphaFoldDB" id="A0A0D6ZC65"/>
<dbReference type="SUPFAM" id="SSF81593">
    <property type="entry name" value="Nucleotidyltransferase substrate binding subunit/domain"/>
    <property type="match status" value="1"/>
</dbReference>
<reference evidence="2 3" key="1">
    <citation type="submission" date="2015-01" db="EMBL/GenBank/DDBJ databases">
        <title>Draft genome sequences of the supercritical CO2 tolerant bacteria Bacillus subterraneus MITOT1 and Bacillus cereus MIT0214.</title>
        <authorList>
            <person name="Peet K.C."/>
            <person name="Thompson J.R."/>
        </authorList>
    </citation>
    <scope>NUCLEOTIDE SEQUENCE [LARGE SCALE GENOMIC DNA]</scope>
    <source>
        <strain evidence="2 3">MITOT1</strain>
    </source>
</reference>
<dbReference type="GO" id="GO:0016740">
    <property type="term" value="F:transferase activity"/>
    <property type="evidence" value="ECO:0007669"/>
    <property type="project" value="UniProtKB-KW"/>
</dbReference>
<name>A0A0D6ZC65_9BACI</name>
<dbReference type="PATRIC" id="fig|285983.3.peg.3420"/>
<dbReference type="Proteomes" id="UP000032512">
    <property type="component" value="Unassembled WGS sequence"/>
</dbReference>
<evidence type="ECO:0000256" key="1">
    <source>
        <dbReference type="SAM" id="Coils"/>
    </source>
</evidence>
<dbReference type="NCBIfam" id="TIGR01987">
    <property type="entry name" value="HI0074"/>
    <property type="match status" value="1"/>
</dbReference>
<evidence type="ECO:0000313" key="2">
    <source>
        <dbReference type="EMBL" id="KIY23137.1"/>
    </source>
</evidence>